<evidence type="ECO:0000313" key="1">
    <source>
        <dbReference type="EMBL" id="CCF83924.1"/>
    </source>
</evidence>
<dbReference type="PANTHER" id="PTHR47515:SF1">
    <property type="entry name" value="BLR2054 PROTEIN"/>
    <property type="match status" value="1"/>
</dbReference>
<name>I4EGW2_9BACT</name>
<dbReference type="EMBL" id="CAGS01000207">
    <property type="protein sequence ID" value="CCF83924.1"/>
    <property type="molecule type" value="Genomic_DNA"/>
</dbReference>
<reference evidence="1 2" key="1">
    <citation type="journal article" date="2012" name="ISME J.">
        <title>Nitrification expanded: discovery, physiology and genomics of a nitrite-oxidizing bacterium from the phylum Chloroflexi.</title>
        <authorList>
            <person name="Sorokin D.Y."/>
            <person name="Lucker S."/>
            <person name="Vejmelkova D."/>
            <person name="Kostrikina N.A."/>
            <person name="Kleerebezem R."/>
            <person name="Rijpstra W.I."/>
            <person name="Damste J.S."/>
            <person name="Le Paslier D."/>
            <person name="Muyzer G."/>
            <person name="Wagner M."/>
            <person name="van Loosdrecht M.C."/>
            <person name="Daims H."/>
        </authorList>
    </citation>
    <scope>NUCLEOTIDE SEQUENCE [LARGE SCALE GENOMIC DNA]</scope>
    <source>
        <strain evidence="2">none</strain>
    </source>
</reference>
<dbReference type="Proteomes" id="UP000004221">
    <property type="component" value="Unassembled WGS sequence"/>
</dbReference>
<proteinExistence type="predicted"/>
<keyword evidence="2" id="KW-1185">Reference proteome</keyword>
<evidence type="ECO:0000313" key="2">
    <source>
        <dbReference type="Proteomes" id="UP000004221"/>
    </source>
</evidence>
<accession>I4EGW2</accession>
<organism evidence="1 2">
    <name type="scientific">Nitrolancea hollandica Lb</name>
    <dbReference type="NCBI Taxonomy" id="1129897"/>
    <lineage>
        <taxon>Bacteria</taxon>
        <taxon>Pseudomonadati</taxon>
        <taxon>Thermomicrobiota</taxon>
        <taxon>Thermomicrobia</taxon>
        <taxon>Sphaerobacterales</taxon>
        <taxon>Sphaerobacterineae</taxon>
        <taxon>Sphaerobacteraceae</taxon>
        <taxon>Nitrolancea</taxon>
    </lineage>
</organism>
<comment type="caution">
    <text evidence="1">The sequence shown here is derived from an EMBL/GenBank/DDBJ whole genome shotgun (WGS) entry which is preliminary data.</text>
</comment>
<sequence length="74" mass="8761">MKPAQKRAVVQFFRVGYQVSEQRNCQVAGVPRSSCRYRSQARDQTPLRRRLRELAAVRVRYGYRRLHGLLQREG</sequence>
<dbReference type="AlphaFoldDB" id="I4EGW2"/>
<dbReference type="PANTHER" id="PTHR47515">
    <property type="entry name" value="LOW CALCIUM RESPONSE LOCUS PROTEIN T"/>
    <property type="match status" value="1"/>
</dbReference>
<gene>
    <name evidence="1" type="ORF">NITHO_2850006</name>
</gene>
<protein>
    <submittedName>
        <fullName evidence="1">Integrase catalytic region</fullName>
    </submittedName>
</protein>